<evidence type="ECO:0000256" key="3">
    <source>
        <dbReference type="ARBA" id="ARBA00023242"/>
    </source>
</evidence>
<reference evidence="6" key="1">
    <citation type="journal article" date="2020" name="Nat. Commun.">
        <title>Genome assembly of wild tea tree DASZ reveals pedigree and selection history of tea varieties.</title>
        <authorList>
            <person name="Zhang W."/>
            <person name="Zhang Y."/>
            <person name="Qiu H."/>
            <person name="Guo Y."/>
            <person name="Wan H."/>
            <person name="Zhang X."/>
            <person name="Scossa F."/>
            <person name="Alseekh S."/>
            <person name="Zhang Q."/>
            <person name="Wang P."/>
            <person name="Xu L."/>
            <person name="Schmidt M.H."/>
            <person name="Jia X."/>
            <person name="Li D."/>
            <person name="Zhu A."/>
            <person name="Guo F."/>
            <person name="Chen W."/>
            <person name="Ni D."/>
            <person name="Usadel B."/>
            <person name="Fernie A.R."/>
            <person name="Wen W."/>
        </authorList>
    </citation>
    <scope>NUCLEOTIDE SEQUENCE [LARGE SCALE GENOMIC DNA]</scope>
    <source>
        <strain evidence="6">cv. G240</strain>
    </source>
</reference>
<proteinExistence type="predicted"/>
<dbReference type="SUPFAM" id="SSF46689">
    <property type="entry name" value="Homeodomain-like"/>
    <property type="match status" value="1"/>
</dbReference>
<dbReference type="InterPro" id="IPR009057">
    <property type="entry name" value="Homeodomain-like_sf"/>
</dbReference>
<dbReference type="InterPro" id="IPR006447">
    <property type="entry name" value="Myb_dom_plants"/>
</dbReference>
<accession>A0A7J7I6C4</accession>
<reference evidence="5 6" key="2">
    <citation type="submission" date="2020-07" db="EMBL/GenBank/DDBJ databases">
        <title>Genome assembly of wild tea tree DASZ reveals pedigree and selection history of tea varieties.</title>
        <authorList>
            <person name="Zhang W."/>
        </authorList>
    </citation>
    <scope>NUCLEOTIDE SEQUENCE [LARGE SCALE GENOMIC DNA]</scope>
    <source>
        <strain evidence="6">cv. G240</strain>
        <tissue evidence="5">Leaf</tissue>
    </source>
</reference>
<organism evidence="5 6">
    <name type="scientific">Camellia sinensis</name>
    <name type="common">Tea plant</name>
    <name type="synonym">Thea sinensis</name>
    <dbReference type="NCBI Taxonomy" id="4442"/>
    <lineage>
        <taxon>Eukaryota</taxon>
        <taxon>Viridiplantae</taxon>
        <taxon>Streptophyta</taxon>
        <taxon>Embryophyta</taxon>
        <taxon>Tracheophyta</taxon>
        <taxon>Spermatophyta</taxon>
        <taxon>Magnoliopsida</taxon>
        <taxon>eudicotyledons</taxon>
        <taxon>Gunneridae</taxon>
        <taxon>Pentapetalae</taxon>
        <taxon>asterids</taxon>
        <taxon>Ericales</taxon>
        <taxon>Theaceae</taxon>
        <taxon>Camellia</taxon>
    </lineage>
</organism>
<dbReference type="GO" id="GO:0005634">
    <property type="term" value="C:nucleus"/>
    <property type="evidence" value="ECO:0007669"/>
    <property type="project" value="TreeGrafter"/>
</dbReference>
<dbReference type="GO" id="GO:0003677">
    <property type="term" value="F:DNA binding"/>
    <property type="evidence" value="ECO:0007669"/>
    <property type="project" value="InterPro"/>
</dbReference>
<dbReference type="Gene3D" id="3.40.50.2300">
    <property type="match status" value="1"/>
</dbReference>
<sequence>MANEMVTSSQSSQTSTSFRSISILVVDDDTTCLSIVAAILKSWNYEVAKKKGKTIIEEIGSDEEMSVQETSQTDKGSNDDVESTSSANEYRKSTKESKRKTTTKDTNNSDKRENKDNCSTRRRQRLSGQMHSTARAVPKKILELMNVPGLTRENVASHLQQMKELYFLTSKWTSRDGVT</sequence>
<keyword evidence="2" id="KW-0804">Transcription</keyword>
<protein>
    <recommendedName>
        <fullName evidence="7">Response regulatory domain-containing protein</fullName>
    </recommendedName>
</protein>
<feature type="compositionally biased region" description="Basic and acidic residues" evidence="4">
    <location>
        <begin position="107"/>
        <end position="119"/>
    </location>
</feature>
<evidence type="ECO:0000256" key="4">
    <source>
        <dbReference type="SAM" id="MobiDB-lite"/>
    </source>
</evidence>
<dbReference type="PANTHER" id="PTHR31442">
    <property type="entry name" value="HOMEODOMAIN-LIKE SUPERFAMILY PROTEIN-RELATED"/>
    <property type="match status" value="1"/>
</dbReference>
<evidence type="ECO:0000256" key="2">
    <source>
        <dbReference type="ARBA" id="ARBA00023163"/>
    </source>
</evidence>
<keyword evidence="1" id="KW-0805">Transcription regulation</keyword>
<evidence type="ECO:0008006" key="7">
    <source>
        <dbReference type="Google" id="ProtNLM"/>
    </source>
</evidence>
<dbReference type="EMBL" id="JACBKZ010000001">
    <property type="protein sequence ID" value="KAF5959954.1"/>
    <property type="molecule type" value="Genomic_DNA"/>
</dbReference>
<name>A0A7J7I6C4_CAMSI</name>
<gene>
    <name evidence="5" type="ORF">HYC85_001163</name>
</gene>
<comment type="caution">
    <text evidence="5">The sequence shown here is derived from an EMBL/GenBank/DDBJ whole genome shotgun (WGS) entry which is preliminary data.</text>
</comment>
<dbReference type="AlphaFoldDB" id="A0A7J7I6C4"/>
<evidence type="ECO:0000313" key="5">
    <source>
        <dbReference type="EMBL" id="KAF5959954.1"/>
    </source>
</evidence>
<keyword evidence="6" id="KW-1185">Reference proteome</keyword>
<keyword evidence="3" id="KW-0539">Nucleus</keyword>
<dbReference type="NCBIfam" id="TIGR01557">
    <property type="entry name" value="myb_SHAQKYF"/>
    <property type="match status" value="1"/>
</dbReference>
<dbReference type="GO" id="GO:0003700">
    <property type="term" value="F:DNA-binding transcription factor activity"/>
    <property type="evidence" value="ECO:0007669"/>
    <property type="project" value="InterPro"/>
</dbReference>
<feature type="region of interest" description="Disordered" evidence="4">
    <location>
        <begin position="62"/>
        <end position="134"/>
    </location>
</feature>
<evidence type="ECO:0000313" key="6">
    <source>
        <dbReference type="Proteomes" id="UP000593564"/>
    </source>
</evidence>
<evidence type="ECO:0000256" key="1">
    <source>
        <dbReference type="ARBA" id="ARBA00023015"/>
    </source>
</evidence>
<dbReference type="SUPFAM" id="SSF52172">
    <property type="entry name" value="CheY-like"/>
    <property type="match status" value="1"/>
</dbReference>
<dbReference type="Proteomes" id="UP000593564">
    <property type="component" value="Unassembled WGS sequence"/>
</dbReference>
<dbReference type="InterPro" id="IPR044841">
    <property type="entry name" value="LUX/BOA-like"/>
</dbReference>
<dbReference type="PANTHER" id="PTHR31442:SF40">
    <property type="entry name" value="HOMEODOMAIN-LIKE SUPERFAMILY PROTEIN"/>
    <property type="match status" value="1"/>
</dbReference>
<dbReference type="InterPro" id="IPR011006">
    <property type="entry name" value="CheY-like_superfamily"/>
</dbReference>
<dbReference type="Gene3D" id="1.10.10.60">
    <property type="entry name" value="Homeodomain-like"/>
    <property type="match status" value="1"/>
</dbReference>